<dbReference type="AlphaFoldDB" id="A0A2C6DP95"/>
<evidence type="ECO:0000313" key="16">
    <source>
        <dbReference type="Proteomes" id="UP000224974"/>
    </source>
</evidence>
<comment type="subcellular location">
    <subcellularLocation>
        <location evidence="1">Cell membrane</location>
        <topology evidence="1">Multi-pass membrane protein</topology>
    </subcellularLocation>
</comment>
<evidence type="ECO:0000256" key="2">
    <source>
        <dbReference type="ARBA" id="ARBA00008017"/>
    </source>
</evidence>
<feature type="transmembrane region" description="Helical" evidence="9">
    <location>
        <begin position="875"/>
        <end position="896"/>
    </location>
</feature>
<keyword evidence="7 9" id="KW-0472">Membrane</keyword>
<dbReference type="GO" id="GO:0008381">
    <property type="term" value="F:mechanosensitive monoatomic ion channel activity"/>
    <property type="evidence" value="ECO:0007669"/>
    <property type="project" value="UniProtKB-ARBA"/>
</dbReference>
<keyword evidence="5" id="KW-0732">Signal</keyword>
<dbReference type="Proteomes" id="UP000224974">
    <property type="component" value="Unassembled WGS sequence"/>
</dbReference>
<dbReference type="InterPro" id="IPR023408">
    <property type="entry name" value="MscS_beta-dom_sf"/>
</dbReference>
<sequence length="1107" mass="125711">MIKPTDSTIYPFILIRRVAVLLVFCFLFAIPPALALSNQFPTRDEVNSQLDILNGSTNLTPQDKLVKDDLMHTLEYMDKIGDIAQERAALEKQPAQIQSEIDDLISLNNNQQLLPSSDQLQALSIKQLETQLNDATNRLQIAQENLFSYNSQLASLQTLPERAQSAIQSISHQQVLLQDQLSDLSSSDTARPTQRIMMVNQQNLFDAQRALEFSRLDINTRLNSLVQKQIDYITVYISKLQSAVFQLQAELNTKRLNLSKNIIEDEQLADDVKQNPIVKKQLESIYQIGQRLNAVTNDTNRLVEENIQVRNWLNSIQESQRNLNVQINMFRGTLLLSRLLYQQQQNFQTGSLNNDLNLHIDNIRIEKFDINQKINALFEPDKYIDNLISGQNPDGLSDDVRNTLNKIVEVRLGLLGQLNEQLGSQLTQSIKLQVNQQQLTDINTSIRRTLAQQIFWVSSNKPMNLSWFMTFPTQAKQQLSEMKIQISTDELIQGGKNASGYLLLILFAIVAIYWRMGTINKRLETLSANVGHFIHDGQLNTPHAIYLTLIKALPGSLFIFAIGLVCLKSEMSTSHFFWRLALHLSLFWLVCSFIWYSLSPKGFVVHHFAVPVKYCTQRRRQALLLSLTILPLIFGSILGEQNPLWLMNDVIGQGIILFILLALCVQIFPLCRSYLQNGNSFIIRLSVVCVVTLVPVIFIVLVVLGYFYTTLRLASPWIDTLYLLIAWNYVFLTTVRGLSVAAQKLAYRRAMARRQELMKEGNEDDGPVPVEEPLLAMEQINHQSLRIINMVFFMLFAFLFYWIWSDLIVDLSYLYSITLWNYDEVVSGTTTLQSVTLGSLLICLIILVVSYIMMRNLPGLLEVSVLSHLQLRPGTSYAITSVLAYLIAVIGVMIALGRLGISWDKLQWLAAALSVGLGFGLQEILANFVSGLIILFERPIRIGDTITIGTYSGKVSKIHIRATQIIDFEHKEVIIPNKSFVTERLINWTLSDTITRVSIKLGVAYGSDLDKVREVLLKATKSNQYVLSDPEPQVLFLNFGDSTLEHELRFYVGELKYRTRTVDALNRTIDTLCRENNIDIAFNQLEVHLHNPQSGETVAIDSSPPQQ</sequence>
<name>A0A2C6DP95_9GAMM</name>
<dbReference type="SUPFAM" id="SSF82689">
    <property type="entry name" value="Mechanosensitive channel protein MscS (YggB), C-terminal domain"/>
    <property type="match status" value="1"/>
</dbReference>
<feature type="domain" description="Mechanosensitive ion channel MscS C-terminal" evidence="13">
    <location>
        <begin position="998"/>
        <end position="1080"/>
    </location>
</feature>
<feature type="transmembrane region" description="Helical" evidence="9">
    <location>
        <begin position="576"/>
        <end position="598"/>
    </location>
</feature>
<feature type="transmembrane region" description="Helical" evidence="9">
    <location>
        <begin position="787"/>
        <end position="804"/>
    </location>
</feature>
<evidence type="ECO:0000256" key="6">
    <source>
        <dbReference type="ARBA" id="ARBA00022989"/>
    </source>
</evidence>
<gene>
    <name evidence="15" type="ORF">CRN84_15380</name>
</gene>
<organism evidence="15 16">
    <name type="scientific">Budvicia aquatica</name>
    <dbReference type="NCBI Taxonomy" id="82979"/>
    <lineage>
        <taxon>Bacteria</taxon>
        <taxon>Pseudomonadati</taxon>
        <taxon>Pseudomonadota</taxon>
        <taxon>Gammaproteobacteria</taxon>
        <taxon>Enterobacterales</taxon>
        <taxon>Budviciaceae</taxon>
        <taxon>Budvicia</taxon>
    </lineage>
</organism>
<evidence type="ECO:0000259" key="12">
    <source>
        <dbReference type="Pfam" id="PF12795"/>
    </source>
</evidence>
<evidence type="ECO:0000256" key="5">
    <source>
        <dbReference type="ARBA" id="ARBA00022729"/>
    </source>
</evidence>
<dbReference type="GO" id="GO:0009992">
    <property type="term" value="P:intracellular water homeostasis"/>
    <property type="evidence" value="ECO:0007669"/>
    <property type="project" value="TreeGrafter"/>
</dbReference>
<evidence type="ECO:0000256" key="3">
    <source>
        <dbReference type="ARBA" id="ARBA00022475"/>
    </source>
</evidence>
<dbReference type="SUPFAM" id="SSF50182">
    <property type="entry name" value="Sm-like ribonucleoproteins"/>
    <property type="match status" value="1"/>
</dbReference>
<feature type="transmembrane region" description="Helical" evidence="9">
    <location>
        <begin position="908"/>
        <end position="936"/>
    </location>
</feature>
<dbReference type="EMBL" id="PDDX01000001">
    <property type="protein sequence ID" value="PHI30621.1"/>
    <property type="molecule type" value="Genomic_DNA"/>
</dbReference>
<dbReference type="Pfam" id="PF12795">
    <property type="entry name" value="MscS_porin"/>
    <property type="match status" value="1"/>
</dbReference>
<feature type="transmembrane region" description="Helical" evidence="9">
    <location>
        <begin position="720"/>
        <end position="741"/>
    </location>
</feature>
<dbReference type="InterPro" id="IPR049142">
    <property type="entry name" value="MS_channel_1st"/>
</dbReference>
<evidence type="ECO:0000256" key="7">
    <source>
        <dbReference type="ARBA" id="ARBA00023136"/>
    </source>
</evidence>
<dbReference type="PANTHER" id="PTHR30347">
    <property type="entry name" value="POTASSIUM CHANNEL RELATED"/>
    <property type="match status" value="1"/>
</dbReference>
<feature type="domain" description="Mechanosensitive ion channel inner membrane" evidence="11">
    <location>
        <begin position="502"/>
        <end position="820"/>
    </location>
</feature>
<keyword evidence="6 9" id="KW-1133">Transmembrane helix</keyword>
<dbReference type="NCBIfam" id="NF008438">
    <property type="entry name" value="PRK11281.1"/>
    <property type="match status" value="1"/>
</dbReference>
<evidence type="ECO:0000259" key="10">
    <source>
        <dbReference type="Pfam" id="PF00924"/>
    </source>
</evidence>
<dbReference type="OrthoDB" id="9799209at2"/>
<dbReference type="Pfam" id="PF21082">
    <property type="entry name" value="MS_channel_3rd"/>
    <property type="match status" value="1"/>
</dbReference>
<feature type="transmembrane region" description="Helical" evidence="9">
    <location>
        <begin position="682"/>
        <end position="708"/>
    </location>
</feature>
<feature type="domain" description="Mechanosensitive ion channel MscS porin" evidence="12">
    <location>
        <begin position="49"/>
        <end position="279"/>
    </location>
</feature>
<dbReference type="Pfam" id="PF12794">
    <property type="entry name" value="MscS_TM"/>
    <property type="match status" value="1"/>
</dbReference>
<dbReference type="RefSeq" id="WP_051323112.1">
    <property type="nucleotide sequence ID" value="NZ_PDDX01000001.1"/>
</dbReference>
<protein>
    <submittedName>
        <fullName evidence="15">Mechanosensitive channel MscK</fullName>
    </submittedName>
</protein>
<evidence type="ECO:0000256" key="9">
    <source>
        <dbReference type="SAM" id="Phobius"/>
    </source>
</evidence>
<feature type="transmembrane region" description="Helical" evidence="9">
    <location>
        <begin position="835"/>
        <end position="854"/>
    </location>
</feature>
<dbReference type="InterPro" id="IPR052702">
    <property type="entry name" value="MscS-like_channel"/>
</dbReference>
<evidence type="ECO:0000259" key="13">
    <source>
        <dbReference type="Pfam" id="PF21082"/>
    </source>
</evidence>
<dbReference type="Gene3D" id="1.10.287.1260">
    <property type="match status" value="1"/>
</dbReference>
<comment type="similarity">
    <text evidence="2">Belongs to the MscS (TC 1.A.23) family.</text>
</comment>
<keyword evidence="8" id="KW-0175">Coiled coil</keyword>
<evidence type="ECO:0000256" key="1">
    <source>
        <dbReference type="ARBA" id="ARBA00004651"/>
    </source>
</evidence>
<dbReference type="InterPro" id="IPR006685">
    <property type="entry name" value="MscS_channel_2nd"/>
</dbReference>
<dbReference type="InterPro" id="IPR024393">
    <property type="entry name" value="MscS_porin"/>
</dbReference>
<dbReference type="SUPFAM" id="SSF82861">
    <property type="entry name" value="Mechanosensitive channel protein MscS (YggB), transmembrane region"/>
    <property type="match status" value="1"/>
</dbReference>
<dbReference type="Gene3D" id="2.30.30.60">
    <property type="match status" value="1"/>
</dbReference>
<proteinExistence type="inferred from homology"/>
<dbReference type="InterPro" id="IPR049278">
    <property type="entry name" value="MS_channel_C"/>
</dbReference>
<feature type="transmembrane region" description="Helical" evidence="9">
    <location>
        <begin position="622"/>
        <end position="638"/>
    </location>
</feature>
<keyword evidence="4 9" id="KW-0812">Transmembrane</keyword>
<dbReference type="InterPro" id="IPR011014">
    <property type="entry name" value="MscS_channel_TM-2"/>
</dbReference>
<dbReference type="Gene3D" id="3.30.70.100">
    <property type="match status" value="1"/>
</dbReference>
<dbReference type="InterPro" id="IPR025692">
    <property type="entry name" value="MscS_IM_dom1"/>
</dbReference>
<feature type="transmembrane region" description="Helical" evidence="9">
    <location>
        <begin position="498"/>
        <end position="516"/>
    </location>
</feature>
<keyword evidence="16" id="KW-1185">Reference proteome</keyword>
<dbReference type="GO" id="GO:0005886">
    <property type="term" value="C:plasma membrane"/>
    <property type="evidence" value="ECO:0007669"/>
    <property type="project" value="UniProtKB-SubCell"/>
</dbReference>
<dbReference type="InterPro" id="IPR011066">
    <property type="entry name" value="MscS_channel_C_sf"/>
</dbReference>
<keyword evidence="3" id="KW-1003">Cell membrane</keyword>
<dbReference type="STRING" id="1111728.GCA_000427805_00183"/>
<reference evidence="16" key="1">
    <citation type="submission" date="2017-09" db="EMBL/GenBank/DDBJ databases">
        <title>FDA dAtabase for Regulatory Grade micrObial Sequences (FDA-ARGOS): Supporting development and validation of Infectious Disease Dx tests.</title>
        <authorList>
            <person name="Minogue T."/>
            <person name="Wolcott M."/>
            <person name="Wasieloski L."/>
            <person name="Aguilar W."/>
            <person name="Moore D."/>
            <person name="Tallon L."/>
            <person name="Sadzewicz L."/>
            <person name="Ott S."/>
            <person name="Zhao X."/>
            <person name="Nagaraj S."/>
            <person name="Vavikolanu K."/>
            <person name="Aluvathingal J."/>
            <person name="Nadendla S."/>
            <person name="Sichtig H."/>
        </authorList>
    </citation>
    <scope>NUCLEOTIDE SEQUENCE [LARGE SCALE GENOMIC DNA]</scope>
    <source>
        <strain evidence="16">FDAARGOS_387</strain>
    </source>
</reference>
<evidence type="ECO:0000313" key="15">
    <source>
        <dbReference type="EMBL" id="PHI30621.1"/>
    </source>
</evidence>
<feature type="domain" description="Mechanosensitive ion channel transmembrane helices 2/3" evidence="14">
    <location>
        <begin position="882"/>
        <end position="922"/>
    </location>
</feature>
<evidence type="ECO:0000259" key="14">
    <source>
        <dbReference type="Pfam" id="PF21088"/>
    </source>
</evidence>
<evidence type="ECO:0000259" key="11">
    <source>
        <dbReference type="Pfam" id="PF12794"/>
    </source>
</evidence>
<feature type="domain" description="Mechanosensitive ion channel MscS" evidence="10">
    <location>
        <begin position="924"/>
        <end position="989"/>
    </location>
</feature>
<accession>A0A2C6DP95</accession>
<dbReference type="Pfam" id="PF21088">
    <property type="entry name" value="MS_channel_1st"/>
    <property type="match status" value="1"/>
</dbReference>
<evidence type="ECO:0000256" key="8">
    <source>
        <dbReference type="SAM" id="Coils"/>
    </source>
</evidence>
<feature type="coiled-coil region" evidence="8">
    <location>
        <begin position="125"/>
        <end position="152"/>
    </location>
</feature>
<feature type="transmembrane region" description="Helical" evidence="9">
    <location>
        <begin position="650"/>
        <end position="670"/>
    </location>
</feature>
<evidence type="ECO:0000256" key="4">
    <source>
        <dbReference type="ARBA" id="ARBA00022692"/>
    </source>
</evidence>
<dbReference type="Pfam" id="PF00924">
    <property type="entry name" value="MS_channel_2nd"/>
    <property type="match status" value="1"/>
</dbReference>
<dbReference type="InterPro" id="IPR010920">
    <property type="entry name" value="LSM_dom_sf"/>
</dbReference>
<feature type="transmembrane region" description="Helical" evidence="9">
    <location>
        <begin position="544"/>
        <end position="564"/>
    </location>
</feature>
<dbReference type="PANTHER" id="PTHR30347:SF1">
    <property type="entry name" value="MECHANOSENSITIVE CHANNEL MSCK"/>
    <property type="match status" value="1"/>
</dbReference>
<dbReference type="FunFam" id="1.10.287.1260:FF:000002">
    <property type="entry name" value="Potassium efflux system KefA"/>
    <property type="match status" value="1"/>
</dbReference>
<comment type="caution">
    <text evidence="15">The sequence shown here is derived from an EMBL/GenBank/DDBJ whole genome shotgun (WGS) entry which is preliminary data.</text>
</comment>